<dbReference type="HOGENOM" id="CLU_1217666_0_0_6"/>
<evidence type="ECO:0008006" key="4">
    <source>
        <dbReference type="Google" id="ProtNLM"/>
    </source>
</evidence>
<gene>
    <name evidence="2" type="ORF">F900_01131</name>
</gene>
<feature type="region of interest" description="Disordered" evidence="1">
    <location>
        <begin position="136"/>
        <end position="169"/>
    </location>
</feature>
<accession>N9NL16</accession>
<evidence type="ECO:0000256" key="1">
    <source>
        <dbReference type="SAM" id="MobiDB-lite"/>
    </source>
</evidence>
<proteinExistence type="predicted"/>
<protein>
    <recommendedName>
        <fullName evidence="4">DUF2752 domain-containing protein</fullName>
    </recommendedName>
</protein>
<evidence type="ECO:0000313" key="3">
    <source>
        <dbReference type="Proteomes" id="UP000013248"/>
    </source>
</evidence>
<dbReference type="AlphaFoldDB" id="N9NL16"/>
<dbReference type="RefSeq" id="WP_005215773.1">
    <property type="nucleotide sequence ID" value="NZ_KB850089.1"/>
</dbReference>
<sequence length="233" mass="26152">MKTRCPACGATCSLDALLGHGDASQAFVASLNLTGDLAKPLVKYLALFRSESRDLTFERTAKLLSEITPDILAKQIKRGHHSYPAPMGAWVWAINTILERRDQGKLQLPFKNHGYLYEVITSYKPEYAPVQEAKLRPSHAASQAARAKTDAERAIDQAEHERQKHERPAVPFSELLKKANEERKAIEQSTLNGIPQEQLFAYVAKNKRDGESHKQCFDRLKTAELEQEQGATQ</sequence>
<dbReference type="STRING" id="1217705.F900_01131"/>
<organism evidence="2 3">
    <name type="scientific">Acinetobacter modestus</name>
    <dbReference type="NCBI Taxonomy" id="1776740"/>
    <lineage>
        <taxon>Bacteria</taxon>
        <taxon>Pseudomonadati</taxon>
        <taxon>Pseudomonadota</taxon>
        <taxon>Gammaproteobacteria</taxon>
        <taxon>Moraxellales</taxon>
        <taxon>Moraxellaceae</taxon>
        <taxon>Acinetobacter</taxon>
    </lineage>
</organism>
<comment type="caution">
    <text evidence="2">The sequence shown here is derived from an EMBL/GenBank/DDBJ whole genome shotgun (WGS) entry which is preliminary data.</text>
</comment>
<dbReference type="EMBL" id="APRP01000014">
    <property type="protein sequence ID" value="ENX02685.1"/>
    <property type="molecule type" value="Genomic_DNA"/>
</dbReference>
<reference evidence="2 3" key="1">
    <citation type="submission" date="2013-02" db="EMBL/GenBank/DDBJ databases">
        <title>The Genome Sequence of Acinetobacter sp. ANC 3862.</title>
        <authorList>
            <consortium name="The Broad Institute Genome Sequencing Platform"/>
            <consortium name="The Broad Institute Genome Sequencing Center for Infectious Disease"/>
            <person name="Cerqueira G."/>
            <person name="Feldgarden M."/>
            <person name="Courvalin P."/>
            <person name="Perichon B."/>
            <person name="Grillot-Courvalin C."/>
            <person name="Clermont D."/>
            <person name="Rocha E."/>
            <person name="Yoon E.-J."/>
            <person name="Nemec A."/>
            <person name="Walker B."/>
            <person name="Young S.K."/>
            <person name="Zeng Q."/>
            <person name="Gargeya S."/>
            <person name="Fitzgerald M."/>
            <person name="Haas B."/>
            <person name="Abouelleil A."/>
            <person name="Alvarado L."/>
            <person name="Arachchi H.M."/>
            <person name="Berlin A.M."/>
            <person name="Chapman S.B."/>
            <person name="Dewar J."/>
            <person name="Goldberg J."/>
            <person name="Griggs A."/>
            <person name="Gujja S."/>
            <person name="Hansen M."/>
            <person name="Howarth C."/>
            <person name="Imamovic A."/>
            <person name="Larimer J."/>
            <person name="McCowan C."/>
            <person name="Murphy C."/>
            <person name="Neiman D."/>
            <person name="Pearson M."/>
            <person name="Priest M."/>
            <person name="Roberts A."/>
            <person name="Saif S."/>
            <person name="Shea T."/>
            <person name="Sisk P."/>
            <person name="Sykes S."/>
            <person name="Wortman J."/>
            <person name="Nusbaum C."/>
            <person name="Birren B."/>
        </authorList>
    </citation>
    <scope>NUCLEOTIDE SEQUENCE [LARGE SCALE GENOMIC DNA]</scope>
    <source>
        <strain evidence="2 3">ANC 3862</strain>
    </source>
</reference>
<dbReference type="PATRIC" id="fig|1217705.3.peg.1085"/>
<name>N9NL16_9GAMM</name>
<dbReference type="eggNOG" id="ENOG5032GID">
    <property type="taxonomic scope" value="Bacteria"/>
</dbReference>
<evidence type="ECO:0000313" key="2">
    <source>
        <dbReference type="EMBL" id="ENX02685.1"/>
    </source>
</evidence>
<feature type="compositionally biased region" description="Basic and acidic residues" evidence="1">
    <location>
        <begin position="147"/>
        <end position="168"/>
    </location>
</feature>
<dbReference type="Proteomes" id="UP000013248">
    <property type="component" value="Unassembled WGS sequence"/>
</dbReference>